<organism evidence="1 2">
    <name type="scientific">Laceyella tengchongensis</name>
    <dbReference type="NCBI Taxonomy" id="574699"/>
    <lineage>
        <taxon>Bacteria</taxon>
        <taxon>Bacillati</taxon>
        <taxon>Bacillota</taxon>
        <taxon>Bacilli</taxon>
        <taxon>Bacillales</taxon>
        <taxon>Thermoactinomycetaceae</taxon>
        <taxon>Laceyella</taxon>
    </lineage>
</organism>
<evidence type="ECO:0000313" key="1">
    <source>
        <dbReference type="EMBL" id="SMP03659.1"/>
    </source>
</evidence>
<dbReference type="RefSeq" id="WP_284723904.1">
    <property type="nucleotide sequence ID" value="NZ_FXTU01000001.1"/>
</dbReference>
<keyword evidence="2" id="KW-1185">Reference proteome</keyword>
<accession>A0AA45WJM6</accession>
<comment type="caution">
    <text evidence="1">The sequence shown here is derived from an EMBL/GenBank/DDBJ whole genome shotgun (WGS) entry which is preliminary data.</text>
</comment>
<sequence length="164" mass="19054">MWKKEAYLLRRLFVSDVEIPFLFAQLIYDYKERSGHVEVLLDEVTDQTQTVLKHQEKFKLPVACVTQEFYRIRGLARCMEMYDKRYQLQFALETPLEKQPFALGELVKPYDMVSVEYAGTVVKGFIVNFSNDGSFLALRDPDTLQIQLFPVGQCKITLLDSGIK</sequence>
<dbReference type="EMBL" id="FXTU01000001">
    <property type="protein sequence ID" value="SMP03659.1"/>
    <property type="molecule type" value="Genomic_DNA"/>
</dbReference>
<evidence type="ECO:0000313" key="2">
    <source>
        <dbReference type="Proteomes" id="UP001157946"/>
    </source>
</evidence>
<protein>
    <submittedName>
        <fullName evidence="1">Uncharacterized protein</fullName>
    </submittedName>
</protein>
<gene>
    <name evidence="1" type="ORF">SAMN06265361_101469</name>
</gene>
<name>A0AA45WJM6_9BACL</name>
<reference evidence="1" key="1">
    <citation type="submission" date="2017-05" db="EMBL/GenBank/DDBJ databases">
        <authorList>
            <person name="Varghese N."/>
            <person name="Submissions S."/>
        </authorList>
    </citation>
    <scope>NUCLEOTIDE SEQUENCE</scope>
    <source>
        <strain evidence="1">DSM 45262</strain>
    </source>
</reference>
<proteinExistence type="predicted"/>
<dbReference type="AlphaFoldDB" id="A0AA45WJM6"/>
<dbReference type="Proteomes" id="UP001157946">
    <property type="component" value="Unassembled WGS sequence"/>
</dbReference>